<dbReference type="InterPro" id="IPR002554">
    <property type="entry name" value="PP2A_B56"/>
</dbReference>
<name>C5FVG1_ARTOC</name>
<accession>C5FVG1</accession>
<dbReference type="OMA" id="VHRWIDL"/>
<feature type="compositionally biased region" description="Basic and acidic residues" evidence="2">
    <location>
        <begin position="33"/>
        <end position="47"/>
    </location>
</feature>
<dbReference type="GO" id="GO:0006281">
    <property type="term" value="P:DNA repair"/>
    <property type="evidence" value="ECO:0007669"/>
    <property type="project" value="EnsemblFungi"/>
</dbReference>
<dbReference type="InterPro" id="IPR011989">
    <property type="entry name" value="ARM-like"/>
</dbReference>
<comment type="function">
    <text evidence="1">The B regulatory subunit might modulate substrate selectivity and catalytic activity, and also might direct the localization of the catalytic enzyme to a particular subcellular compartment.</text>
</comment>
<keyword evidence="4" id="KW-1185">Reference proteome</keyword>
<dbReference type="GO" id="GO:0070199">
    <property type="term" value="P:establishment of protein localization to chromosome"/>
    <property type="evidence" value="ECO:0007669"/>
    <property type="project" value="EnsemblFungi"/>
</dbReference>
<dbReference type="GO" id="GO:0000776">
    <property type="term" value="C:kinetochore"/>
    <property type="evidence" value="ECO:0007669"/>
    <property type="project" value="EnsemblFungi"/>
</dbReference>
<evidence type="ECO:0000313" key="4">
    <source>
        <dbReference type="Proteomes" id="UP000002035"/>
    </source>
</evidence>
<dbReference type="GO" id="GO:0005816">
    <property type="term" value="C:spindle pole body"/>
    <property type="evidence" value="ECO:0007669"/>
    <property type="project" value="EnsemblFungi"/>
</dbReference>
<evidence type="ECO:0000313" key="3">
    <source>
        <dbReference type="EMBL" id="EEQ33895.1"/>
    </source>
</evidence>
<feature type="compositionally biased region" description="Polar residues" evidence="2">
    <location>
        <begin position="117"/>
        <end position="130"/>
    </location>
</feature>
<dbReference type="PANTHER" id="PTHR10257">
    <property type="entry name" value="SERINE/THREONINE PROTEIN PHOSPHATASE 2A PP2A REGULATORY SUBUNIT B"/>
    <property type="match status" value="1"/>
</dbReference>
<dbReference type="GO" id="GO:0008104">
    <property type="term" value="P:intracellular protein localization"/>
    <property type="evidence" value="ECO:0007669"/>
    <property type="project" value="EnsemblFungi"/>
</dbReference>
<feature type="compositionally biased region" description="Basic and acidic residues" evidence="2">
    <location>
        <begin position="667"/>
        <end position="676"/>
    </location>
</feature>
<dbReference type="GO" id="GO:0000159">
    <property type="term" value="C:protein phosphatase type 2A complex"/>
    <property type="evidence" value="ECO:0007669"/>
    <property type="project" value="UniProtKB-UniRule"/>
</dbReference>
<feature type="region of interest" description="Disordered" evidence="2">
    <location>
        <begin position="33"/>
        <end position="183"/>
    </location>
</feature>
<gene>
    <name evidence="3" type="ORF">MCYG_06714</name>
</gene>
<dbReference type="GO" id="GO:0031134">
    <property type="term" value="P:sister chromatid biorientation"/>
    <property type="evidence" value="ECO:0007669"/>
    <property type="project" value="EnsemblFungi"/>
</dbReference>
<dbReference type="RefSeq" id="XP_002844750.1">
    <property type="nucleotide sequence ID" value="XM_002844704.1"/>
</dbReference>
<feature type="compositionally biased region" description="Basic and acidic residues" evidence="2">
    <location>
        <begin position="619"/>
        <end position="648"/>
    </location>
</feature>
<dbReference type="FunFam" id="1.25.10.10:FF:000353">
    <property type="entry name" value="Serine/threonine-protein phosphatase 2A 56 kDa regulatory subunit"/>
    <property type="match status" value="1"/>
</dbReference>
<proteinExistence type="inferred from homology"/>
<feature type="compositionally biased region" description="Gly residues" evidence="2">
    <location>
        <begin position="649"/>
        <end position="658"/>
    </location>
</feature>
<dbReference type="GO" id="GO:0051754">
    <property type="term" value="P:meiotic sister chromatid cohesion, centromeric"/>
    <property type="evidence" value="ECO:0007669"/>
    <property type="project" value="EnsemblFungi"/>
</dbReference>
<protein>
    <recommendedName>
        <fullName evidence="1">Serine/threonine-protein phosphatase 2A 56 kDa regulatory subunit</fullName>
    </recommendedName>
</protein>
<feature type="compositionally biased region" description="Polar residues" evidence="2">
    <location>
        <begin position="66"/>
        <end position="98"/>
    </location>
</feature>
<feature type="region of interest" description="Disordered" evidence="2">
    <location>
        <begin position="580"/>
        <end position="703"/>
    </location>
</feature>
<dbReference type="GO" id="GO:0005935">
    <property type="term" value="C:cellular bud neck"/>
    <property type="evidence" value="ECO:0007669"/>
    <property type="project" value="EnsemblFungi"/>
</dbReference>
<dbReference type="GO" id="GO:2000786">
    <property type="term" value="P:positive regulation of autophagosome assembly"/>
    <property type="evidence" value="ECO:0007669"/>
    <property type="project" value="EnsemblFungi"/>
</dbReference>
<dbReference type="GO" id="GO:0019888">
    <property type="term" value="F:protein phosphatase regulator activity"/>
    <property type="evidence" value="ECO:0007669"/>
    <property type="project" value="UniProtKB-UniRule"/>
</dbReference>
<dbReference type="GO" id="GO:0003677">
    <property type="term" value="F:DNA binding"/>
    <property type="evidence" value="ECO:0007669"/>
    <property type="project" value="EnsemblFungi"/>
</dbReference>
<dbReference type="PANTHER" id="PTHR10257:SF3">
    <property type="entry name" value="SERINE_THREONINE-PROTEIN PHOSPHATASE 2A 56 KDA REGULATORY SUBUNIT GAMMA ISOFORM"/>
    <property type="match status" value="1"/>
</dbReference>
<comment type="similarity">
    <text evidence="1">Belongs to the phosphatase 2A regulatory subunit.</text>
</comment>
<feature type="compositionally biased region" description="Low complexity" evidence="2">
    <location>
        <begin position="48"/>
        <end position="58"/>
    </location>
</feature>
<dbReference type="OrthoDB" id="10264446at2759"/>
<dbReference type="PIRSF" id="PIRSF028043">
    <property type="entry name" value="PP2A_B56"/>
    <property type="match status" value="1"/>
</dbReference>
<dbReference type="AlphaFoldDB" id="C5FVG1"/>
<dbReference type="InterPro" id="IPR016024">
    <property type="entry name" value="ARM-type_fold"/>
</dbReference>
<feature type="compositionally biased region" description="Polar residues" evidence="2">
    <location>
        <begin position="677"/>
        <end position="703"/>
    </location>
</feature>
<dbReference type="Gene3D" id="1.25.10.10">
    <property type="entry name" value="Leucine-rich Repeat Variant"/>
    <property type="match status" value="2"/>
</dbReference>
<dbReference type="Proteomes" id="UP000002035">
    <property type="component" value="Unassembled WGS sequence"/>
</dbReference>
<dbReference type="EMBL" id="DS995706">
    <property type="protein sequence ID" value="EEQ33895.1"/>
    <property type="molecule type" value="Genomic_DNA"/>
</dbReference>
<dbReference type="eggNOG" id="KOG2085">
    <property type="taxonomic scope" value="Eukaryota"/>
</dbReference>
<evidence type="ECO:0000256" key="2">
    <source>
        <dbReference type="SAM" id="MobiDB-lite"/>
    </source>
</evidence>
<dbReference type="VEuPathDB" id="FungiDB:MCYG_06714"/>
<dbReference type="HOGENOM" id="CLU_012437_1_2_1"/>
<reference evidence="4" key="1">
    <citation type="journal article" date="2012" name="MBio">
        <title>Comparative genome analysis of Trichophyton rubrum and related dermatophytes reveals candidate genes involved in infection.</title>
        <authorList>
            <person name="Martinez D.A."/>
            <person name="Oliver B.G."/>
            <person name="Graeser Y."/>
            <person name="Goldberg J.M."/>
            <person name="Li W."/>
            <person name="Martinez-Rossi N.M."/>
            <person name="Monod M."/>
            <person name="Shelest E."/>
            <person name="Barton R.C."/>
            <person name="Birch E."/>
            <person name="Brakhage A.A."/>
            <person name="Chen Z."/>
            <person name="Gurr S.J."/>
            <person name="Heiman D."/>
            <person name="Heitman J."/>
            <person name="Kosti I."/>
            <person name="Rossi A."/>
            <person name="Saif S."/>
            <person name="Samalova M."/>
            <person name="Saunders C.W."/>
            <person name="Shea T."/>
            <person name="Summerbell R.C."/>
            <person name="Xu J."/>
            <person name="Young S."/>
            <person name="Zeng Q."/>
            <person name="Birren B.W."/>
            <person name="Cuomo C.A."/>
            <person name="White T.C."/>
        </authorList>
    </citation>
    <scope>NUCLEOTIDE SEQUENCE [LARGE SCALE GENOMIC DNA]</scope>
    <source>
        <strain evidence="4">ATCC MYA-4605 / CBS 113480</strain>
    </source>
</reference>
<dbReference type="GeneID" id="9227148"/>
<dbReference type="Pfam" id="PF01603">
    <property type="entry name" value="B56"/>
    <property type="match status" value="1"/>
</dbReference>
<dbReference type="STRING" id="554155.C5FVG1"/>
<dbReference type="GO" id="GO:0005634">
    <property type="term" value="C:nucleus"/>
    <property type="evidence" value="ECO:0007669"/>
    <property type="project" value="EnsemblFungi"/>
</dbReference>
<dbReference type="GO" id="GO:0031107">
    <property type="term" value="P:septin ring disassembly"/>
    <property type="evidence" value="ECO:0007669"/>
    <property type="project" value="EnsemblFungi"/>
</dbReference>
<dbReference type="SUPFAM" id="SSF48371">
    <property type="entry name" value="ARM repeat"/>
    <property type="match status" value="1"/>
</dbReference>
<dbReference type="GO" id="GO:0031578">
    <property type="term" value="P:mitotic spindle orientation checkpoint signaling"/>
    <property type="evidence" value="ECO:0007669"/>
    <property type="project" value="EnsemblFungi"/>
</dbReference>
<sequence>MKGFRQRVVSWHVNGVFLILYNTYIVSGHEQLSRAKDSNKSSKKKDSSSSGTSSPGASANLGPPGQTLSPAGSNHGTPTSSTTAVNETKSKPTSSPDNGATAGLTLHHNAPVLPSGVPNQQHYLPQQQHLGGQMPGNGPGTPTRQGLPMAPSVVISPSAPHIPPPGAAETMPGDLQPPKTGQKPHLIDRLQTPKDIPLGFKPPRRQHSSRFDISDQRQRELEKLPGFHEVPPNRRQDLFMQKIDQCNIIFDFNDAAGDMKSKEIKRLALHELLDYVANNRSVITEPMYPKVVDMFSKNLFRPIPPPVNPQGDAFDPEEDEPVLEVAWPHIQVVYEFFLRFIESQDFSTNIAKAYIDHQFVLQLLELFDSEDPRERDFLKTTLHRIYGKFLNLRSYIRRSINNVFFQFIYETERFNGIAELLEILGSIINGFALPLKEEHKLFLTRVLLPMHKVKSLSMYHPQLAYCIVQFLEKDAALTEEVAERALYFWNNEYFCNLVGDNVESILPIMFAPLYENSQGHWNRTIHSMVYTAMKMFMEINPQLFDDCSHDYREYQNSAEAREKSRQEKWDRLAEMAKARREKAQLSAAEGSKSSDAAGSNDGLDPITQDSQQRLNALKLQDDTPASKERRLREGQNSRRRRGSIDDSRGSGGGSGAAGAGWRIVVGEARRRGERRSSLGNSSTGPSHPSVTRSNSTSKSMRSV</sequence>
<evidence type="ECO:0000256" key="1">
    <source>
        <dbReference type="PIRNR" id="PIRNR028043"/>
    </source>
</evidence>
<organism evidence="3 4">
    <name type="scientific">Arthroderma otae (strain ATCC MYA-4605 / CBS 113480)</name>
    <name type="common">Microsporum canis</name>
    <dbReference type="NCBI Taxonomy" id="554155"/>
    <lineage>
        <taxon>Eukaryota</taxon>
        <taxon>Fungi</taxon>
        <taxon>Dikarya</taxon>
        <taxon>Ascomycota</taxon>
        <taxon>Pezizomycotina</taxon>
        <taxon>Eurotiomycetes</taxon>
        <taxon>Eurotiomycetidae</taxon>
        <taxon>Onygenales</taxon>
        <taxon>Arthrodermataceae</taxon>
        <taxon>Microsporum</taxon>
    </lineage>
</organism>